<gene>
    <name evidence="1" type="ORF">B0T20DRAFT_495357</name>
</gene>
<proteinExistence type="predicted"/>
<dbReference type="AlphaFoldDB" id="A0AAE0PJR1"/>
<organism evidence="1 2">
    <name type="scientific">Sordaria brevicollis</name>
    <dbReference type="NCBI Taxonomy" id="83679"/>
    <lineage>
        <taxon>Eukaryota</taxon>
        <taxon>Fungi</taxon>
        <taxon>Dikarya</taxon>
        <taxon>Ascomycota</taxon>
        <taxon>Pezizomycotina</taxon>
        <taxon>Sordariomycetes</taxon>
        <taxon>Sordariomycetidae</taxon>
        <taxon>Sordariales</taxon>
        <taxon>Sordariaceae</taxon>
        <taxon>Sordaria</taxon>
    </lineage>
</organism>
<evidence type="ECO:0008006" key="3">
    <source>
        <dbReference type="Google" id="ProtNLM"/>
    </source>
</evidence>
<accession>A0AAE0PJR1</accession>
<evidence type="ECO:0000313" key="2">
    <source>
        <dbReference type="Proteomes" id="UP001281003"/>
    </source>
</evidence>
<sequence>MVETRRGKVKRAALEKADCLTEAQPQRSPIIRLPFEIRLKIYKEVWTPTREPWEYDEQAQRSAQPCRDRMKQIHILTSVCRHFRDEVIREYFHRTQAHIAHCVGGFGPSSDERILASMKLIKASILFTDNLQHVRLNWFPEKRDPSWTCWAVCLLDNPVEVRAAQDVFFESQRMRLPFGILTPKPGKKLRQADTFKWLASLKNLKTLQINFVDVVHDEAGTPLFFGSNAPLYPLPAPLAYAASAYPKQEWRALLKLPRKLEVIDFRLLSVRAQVIGQVWKDLPKFREYEEELVKNLLKDPNTYIRYGQENRLHDRIHLDIHVGHVRREDRPSPAI</sequence>
<keyword evidence="2" id="KW-1185">Reference proteome</keyword>
<reference evidence="1" key="2">
    <citation type="submission" date="2023-07" db="EMBL/GenBank/DDBJ databases">
        <authorList>
            <consortium name="Lawrence Berkeley National Laboratory"/>
            <person name="Haridas S."/>
            <person name="Hensen N."/>
            <person name="Bonometti L."/>
            <person name="Westerberg I."/>
            <person name="Brannstrom I.O."/>
            <person name="Guillou S."/>
            <person name="Cros-Aarteil S."/>
            <person name="Calhoun S."/>
            <person name="Kuo A."/>
            <person name="Mondo S."/>
            <person name="Pangilinan J."/>
            <person name="Riley R."/>
            <person name="LaButti K."/>
            <person name="Andreopoulos B."/>
            <person name="Lipzen A."/>
            <person name="Chen C."/>
            <person name="Yanf M."/>
            <person name="Daum C."/>
            <person name="Ng V."/>
            <person name="Clum A."/>
            <person name="Steindorff A."/>
            <person name="Ohm R."/>
            <person name="Martin F."/>
            <person name="Silar P."/>
            <person name="Natvig D."/>
            <person name="Lalanne C."/>
            <person name="Gautier V."/>
            <person name="Ament-velasquez S.L."/>
            <person name="Kruys A."/>
            <person name="Hutchinson M.I."/>
            <person name="Powell A.J."/>
            <person name="Barry K."/>
            <person name="Miller A.N."/>
            <person name="Grigoriev I.V."/>
            <person name="Debuchy R."/>
            <person name="Gladieux P."/>
            <person name="Thoren M.H."/>
            <person name="Johannesson H."/>
        </authorList>
    </citation>
    <scope>NUCLEOTIDE SEQUENCE</scope>
    <source>
        <strain evidence="1">FGSC 1904</strain>
    </source>
</reference>
<comment type="caution">
    <text evidence="1">The sequence shown here is derived from an EMBL/GenBank/DDBJ whole genome shotgun (WGS) entry which is preliminary data.</text>
</comment>
<name>A0AAE0PJR1_SORBR</name>
<reference evidence="1" key="1">
    <citation type="journal article" date="2023" name="Mol. Phylogenet. Evol.">
        <title>Genome-scale phylogeny and comparative genomics of the fungal order Sordariales.</title>
        <authorList>
            <person name="Hensen N."/>
            <person name="Bonometti L."/>
            <person name="Westerberg I."/>
            <person name="Brannstrom I.O."/>
            <person name="Guillou S."/>
            <person name="Cros-Aarteil S."/>
            <person name="Calhoun S."/>
            <person name="Haridas S."/>
            <person name="Kuo A."/>
            <person name="Mondo S."/>
            <person name="Pangilinan J."/>
            <person name="Riley R."/>
            <person name="LaButti K."/>
            <person name="Andreopoulos B."/>
            <person name="Lipzen A."/>
            <person name="Chen C."/>
            <person name="Yan M."/>
            <person name="Daum C."/>
            <person name="Ng V."/>
            <person name="Clum A."/>
            <person name="Steindorff A."/>
            <person name="Ohm R.A."/>
            <person name="Martin F."/>
            <person name="Silar P."/>
            <person name="Natvig D.O."/>
            <person name="Lalanne C."/>
            <person name="Gautier V."/>
            <person name="Ament-Velasquez S.L."/>
            <person name="Kruys A."/>
            <person name="Hutchinson M.I."/>
            <person name="Powell A.J."/>
            <person name="Barry K."/>
            <person name="Miller A.N."/>
            <person name="Grigoriev I.V."/>
            <person name="Debuchy R."/>
            <person name="Gladieux P."/>
            <person name="Hiltunen Thoren M."/>
            <person name="Johannesson H."/>
        </authorList>
    </citation>
    <scope>NUCLEOTIDE SEQUENCE</scope>
    <source>
        <strain evidence="1">FGSC 1904</strain>
    </source>
</reference>
<evidence type="ECO:0000313" key="1">
    <source>
        <dbReference type="EMBL" id="KAK3401102.1"/>
    </source>
</evidence>
<protein>
    <recommendedName>
        <fullName evidence="3">F-box domain-containing protein</fullName>
    </recommendedName>
</protein>
<dbReference type="Proteomes" id="UP001281003">
    <property type="component" value="Unassembled WGS sequence"/>
</dbReference>
<dbReference type="EMBL" id="JAUTDP010000003">
    <property type="protein sequence ID" value="KAK3401102.1"/>
    <property type="molecule type" value="Genomic_DNA"/>
</dbReference>